<dbReference type="InterPro" id="IPR001623">
    <property type="entry name" value="DnaJ_domain"/>
</dbReference>
<protein>
    <recommendedName>
        <fullName evidence="2">J domain-containing protein</fullName>
    </recommendedName>
</protein>
<dbReference type="SMART" id="SM00271">
    <property type="entry name" value="DnaJ"/>
    <property type="match status" value="1"/>
</dbReference>
<gene>
    <name evidence="3" type="ORF">CYMTET_50197</name>
</gene>
<keyword evidence="1" id="KW-0472">Membrane</keyword>
<dbReference type="PROSITE" id="PS50076">
    <property type="entry name" value="DNAJ_2"/>
    <property type="match status" value="1"/>
</dbReference>
<feature type="transmembrane region" description="Helical" evidence="1">
    <location>
        <begin position="103"/>
        <end position="122"/>
    </location>
</feature>
<dbReference type="SUPFAM" id="SSF46565">
    <property type="entry name" value="Chaperone J-domain"/>
    <property type="match status" value="1"/>
</dbReference>
<dbReference type="PRINTS" id="PR00625">
    <property type="entry name" value="JDOMAIN"/>
</dbReference>
<reference evidence="3 4" key="1">
    <citation type="journal article" date="2015" name="Genome Biol. Evol.">
        <title>Comparative Genomics of a Bacterivorous Green Alga Reveals Evolutionary Causalities and Consequences of Phago-Mixotrophic Mode of Nutrition.</title>
        <authorList>
            <person name="Burns J.A."/>
            <person name="Paasch A."/>
            <person name="Narechania A."/>
            <person name="Kim E."/>
        </authorList>
    </citation>
    <scope>NUCLEOTIDE SEQUENCE [LARGE SCALE GENOMIC DNA]</scope>
    <source>
        <strain evidence="3 4">PLY_AMNH</strain>
    </source>
</reference>
<dbReference type="InterPro" id="IPR050817">
    <property type="entry name" value="DjlA_DnaK_co-chaperone"/>
</dbReference>
<evidence type="ECO:0000313" key="3">
    <source>
        <dbReference type="EMBL" id="KAK3239907.1"/>
    </source>
</evidence>
<comment type="caution">
    <text evidence="3">The sequence shown here is derived from an EMBL/GenBank/DDBJ whole genome shotgun (WGS) entry which is preliminary data.</text>
</comment>
<evidence type="ECO:0000313" key="4">
    <source>
        <dbReference type="Proteomes" id="UP001190700"/>
    </source>
</evidence>
<dbReference type="CDD" id="cd06257">
    <property type="entry name" value="DnaJ"/>
    <property type="match status" value="1"/>
</dbReference>
<accession>A0AAE0BQJ3</accession>
<dbReference type="Gene3D" id="1.10.287.110">
    <property type="entry name" value="DnaJ domain"/>
    <property type="match status" value="1"/>
</dbReference>
<dbReference type="InterPro" id="IPR036869">
    <property type="entry name" value="J_dom_sf"/>
</dbReference>
<keyword evidence="1" id="KW-0812">Transmembrane</keyword>
<evidence type="ECO:0000259" key="2">
    <source>
        <dbReference type="PROSITE" id="PS50076"/>
    </source>
</evidence>
<organism evidence="3 4">
    <name type="scientific">Cymbomonas tetramitiformis</name>
    <dbReference type="NCBI Taxonomy" id="36881"/>
    <lineage>
        <taxon>Eukaryota</taxon>
        <taxon>Viridiplantae</taxon>
        <taxon>Chlorophyta</taxon>
        <taxon>Pyramimonadophyceae</taxon>
        <taxon>Pyramimonadales</taxon>
        <taxon>Pyramimonadaceae</taxon>
        <taxon>Cymbomonas</taxon>
    </lineage>
</organism>
<dbReference type="PANTHER" id="PTHR24074">
    <property type="entry name" value="CO-CHAPERONE PROTEIN DJLA"/>
    <property type="match status" value="1"/>
</dbReference>
<dbReference type="Pfam" id="PF00226">
    <property type="entry name" value="DnaJ"/>
    <property type="match status" value="1"/>
</dbReference>
<feature type="domain" description="J" evidence="2">
    <location>
        <begin position="2"/>
        <end position="73"/>
    </location>
</feature>
<dbReference type="Proteomes" id="UP001190700">
    <property type="component" value="Unassembled WGS sequence"/>
</dbReference>
<evidence type="ECO:0000256" key="1">
    <source>
        <dbReference type="SAM" id="Phobius"/>
    </source>
</evidence>
<keyword evidence="4" id="KW-1185">Reference proteome</keyword>
<dbReference type="EMBL" id="LGRX02033789">
    <property type="protein sequence ID" value="KAK3239907.1"/>
    <property type="molecule type" value="Genomic_DNA"/>
</dbReference>
<proteinExistence type="predicted"/>
<sequence length="188" mass="20989">MLHHEVLGVPPNFTEKELKDAFRREALKCHPDTQVNASPQELQAARRRFTQIQQAYETLSKAKRYGMHYSGYPSESYGYANSHSAHSSSTWVRLQHLYRGGGWLPFTFAGMAVSGFIIAGYFGRWSSPVNSQANGEFGRHHLRREAAVREGKVPAGGVTSVVDPSSLHVGGKFGRLRDLKELEEAQSK</sequence>
<keyword evidence="1" id="KW-1133">Transmembrane helix</keyword>
<dbReference type="AlphaFoldDB" id="A0AAE0BQJ3"/>
<name>A0AAE0BQJ3_9CHLO</name>